<dbReference type="InterPro" id="IPR050832">
    <property type="entry name" value="Bact_Acetyltransf"/>
</dbReference>
<protein>
    <submittedName>
        <fullName evidence="4">GNAT family acetyltransferase</fullName>
    </submittedName>
</protein>
<dbReference type="OrthoDB" id="194677at2157"/>
<proteinExistence type="predicted"/>
<dbReference type="Proteomes" id="UP000053462">
    <property type="component" value="Unassembled WGS sequence"/>
</dbReference>
<dbReference type="EMBL" id="LLYW01000029">
    <property type="protein sequence ID" value="KUH32817.1"/>
    <property type="molecule type" value="Genomic_DNA"/>
</dbReference>
<evidence type="ECO:0000259" key="3">
    <source>
        <dbReference type="PROSITE" id="PS51186"/>
    </source>
</evidence>
<keyword evidence="5" id="KW-1185">Reference proteome</keyword>
<dbReference type="InterPro" id="IPR000182">
    <property type="entry name" value="GNAT_dom"/>
</dbReference>
<comment type="caution">
    <text evidence="4">The sequence shown here is derived from an EMBL/GenBank/DDBJ whole genome shotgun (WGS) entry which is preliminary data.</text>
</comment>
<dbReference type="SUPFAM" id="SSF55729">
    <property type="entry name" value="Acyl-CoA N-acyltransferases (Nat)"/>
    <property type="match status" value="1"/>
</dbReference>
<evidence type="ECO:0000313" key="4">
    <source>
        <dbReference type="EMBL" id="KUH32817.1"/>
    </source>
</evidence>
<keyword evidence="2" id="KW-0012">Acyltransferase</keyword>
<reference evidence="4 5" key="1">
    <citation type="submission" date="2015-10" db="EMBL/GenBank/DDBJ databases">
        <title>Draft genome sequence of Thermococcus celericrescens strain DSM 17994.</title>
        <authorList>
            <person name="Hong S.-J."/>
            <person name="Park C.-E."/>
            <person name="Shin J.-H."/>
        </authorList>
    </citation>
    <scope>NUCLEOTIDE SEQUENCE [LARGE SCALE GENOMIC DNA]</scope>
    <source>
        <strain evidence="4 5">DSM 17994</strain>
    </source>
</reference>
<accession>A0A100XX36</accession>
<organism evidence="4 5">
    <name type="scientific">Thermococcus celericrescens</name>
    <dbReference type="NCBI Taxonomy" id="227598"/>
    <lineage>
        <taxon>Archaea</taxon>
        <taxon>Methanobacteriati</taxon>
        <taxon>Methanobacteriota</taxon>
        <taxon>Thermococci</taxon>
        <taxon>Thermococcales</taxon>
        <taxon>Thermococcaceae</taxon>
        <taxon>Thermococcus</taxon>
    </lineage>
</organism>
<feature type="domain" description="N-acetyltransferase" evidence="3">
    <location>
        <begin position="1"/>
        <end position="175"/>
    </location>
</feature>
<dbReference type="STRING" id="227598.APY94_08520"/>
<dbReference type="PROSITE" id="PS51186">
    <property type="entry name" value="GNAT"/>
    <property type="match status" value="1"/>
</dbReference>
<name>A0A100XX36_9EURY</name>
<dbReference type="Gene3D" id="3.40.630.30">
    <property type="match status" value="1"/>
</dbReference>
<evidence type="ECO:0000256" key="2">
    <source>
        <dbReference type="ARBA" id="ARBA00023315"/>
    </source>
</evidence>
<dbReference type="PANTHER" id="PTHR43877:SF1">
    <property type="entry name" value="ACETYLTRANSFERASE"/>
    <property type="match status" value="1"/>
</dbReference>
<evidence type="ECO:0000313" key="5">
    <source>
        <dbReference type="Proteomes" id="UP000053462"/>
    </source>
</evidence>
<dbReference type="CDD" id="cd04301">
    <property type="entry name" value="NAT_SF"/>
    <property type="match status" value="1"/>
</dbReference>
<dbReference type="Pfam" id="PF00583">
    <property type="entry name" value="Acetyltransf_1"/>
    <property type="match status" value="1"/>
</dbReference>
<gene>
    <name evidence="4" type="ORF">APY94_08520</name>
</gene>
<evidence type="ECO:0000256" key="1">
    <source>
        <dbReference type="ARBA" id="ARBA00022679"/>
    </source>
</evidence>
<dbReference type="GO" id="GO:0016747">
    <property type="term" value="F:acyltransferase activity, transferring groups other than amino-acyl groups"/>
    <property type="evidence" value="ECO:0007669"/>
    <property type="project" value="InterPro"/>
</dbReference>
<dbReference type="PANTHER" id="PTHR43877">
    <property type="entry name" value="AMINOALKYLPHOSPHONATE N-ACETYLTRANSFERASE-RELATED-RELATED"/>
    <property type="match status" value="1"/>
</dbReference>
<dbReference type="InterPro" id="IPR016181">
    <property type="entry name" value="Acyl_CoA_acyltransferase"/>
</dbReference>
<sequence>MMIRLATLDDVAGIVKLHTAGEEPAGNLYRRYSMGGPWMSTETLAIHINNLLLDNQLVAVAELNGEIVGEIEVLLSEEPIKGKLMPIAHIDVIEVHPDYRGRGIGRALIEFVEEIAGERGARLLTVQPDDAARGFYGRLGFSVALFSGTIVRVPTGGAGRTEITEFGWEDVKNLELVAGRFQSSYSMFFSAFKDNIAGIHHTVESGRSGASYYVLRNLPGRGGLALLLWGRLEDVRPVLERAKVLGCERVLTGLPKGVESFGVQKIREVEIIGKSLT</sequence>
<dbReference type="AlphaFoldDB" id="A0A100XX36"/>
<dbReference type="RefSeq" id="WP_058939225.1">
    <property type="nucleotide sequence ID" value="NZ_LLYW01000029.1"/>
</dbReference>
<keyword evidence="1 4" id="KW-0808">Transferase</keyword>